<dbReference type="Pfam" id="PF00194">
    <property type="entry name" value="Carb_anhydrase"/>
    <property type="match status" value="1"/>
</dbReference>
<keyword evidence="6 8" id="KW-0456">Lyase</keyword>
<proteinExistence type="inferred from homology"/>
<comment type="caution">
    <text evidence="10">The sequence shown here is derived from an EMBL/GenBank/DDBJ whole genome shotgun (WGS) entry which is preliminary data.</text>
</comment>
<comment type="similarity">
    <text evidence="2 8">Belongs to the alpha-carbonic anhydrase family.</text>
</comment>
<evidence type="ECO:0000313" key="11">
    <source>
        <dbReference type="Proteomes" id="UP000827092"/>
    </source>
</evidence>
<reference evidence="10 11" key="1">
    <citation type="journal article" date="2022" name="Nat. Ecol. Evol.">
        <title>A masculinizing supergene underlies an exaggerated male reproductive morph in a spider.</title>
        <authorList>
            <person name="Hendrickx F."/>
            <person name="De Corte Z."/>
            <person name="Sonet G."/>
            <person name="Van Belleghem S.M."/>
            <person name="Kostlbacher S."/>
            <person name="Vangestel C."/>
        </authorList>
    </citation>
    <scope>NUCLEOTIDE SEQUENCE [LARGE SCALE GENOMIC DNA]</scope>
    <source>
        <strain evidence="10">W744_W776</strain>
    </source>
</reference>
<evidence type="ECO:0000256" key="3">
    <source>
        <dbReference type="ARBA" id="ARBA00012925"/>
    </source>
</evidence>
<dbReference type="Proteomes" id="UP000827092">
    <property type="component" value="Unassembled WGS sequence"/>
</dbReference>
<comment type="cofactor">
    <cofactor evidence="1 8">
        <name>Zn(2+)</name>
        <dbReference type="ChEBI" id="CHEBI:29105"/>
    </cofactor>
</comment>
<dbReference type="GO" id="GO:0008270">
    <property type="term" value="F:zinc ion binding"/>
    <property type="evidence" value="ECO:0007669"/>
    <property type="project" value="UniProtKB-UniRule"/>
</dbReference>
<organism evidence="10 11">
    <name type="scientific">Oedothorax gibbosus</name>
    <dbReference type="NCBI Taxonomy" id="931172"/>
    <lineage>
        <taxon>Eukaryota</taxon>
        <taxon>Metazoa</taxon>
        <taxon>Ecdysozoa</taxon>
        <taxon>Arthropoda</taxon>
        <taxon>Chelicerata</taxon>
        <taxon>Arachnida</taxon>
        <taxon>Araneae</taxon>
        <taxon>Araneomorphae</taxon>
        <taxon>Entelegynae</taxon>
        <taxon>Araneoidea</taxon>
        <taxon>Linyphiidae</taxon>
        <taxon>Erigoninae</taxon>
        <taxon>Oedothorax</taxon>
    </lineage>
</organism>
<protein>
    <recommendedName>
        <fullName evidence="3 8">Carbonic anhydrase</fullName>
        <ecNumber evidence="3 8">4.2.1.1</ecNumber>
    </recommendedName>
</protein>
<evidence type="ECO:0000256" key="2">
    <source>
        <dbReference type="ARBA" id="ARBA00010718"/>
    </source>
</evidence>
<comment type="catalytic activity">
    <reaction evidence="7 8">
        <text>hydrogencarbonate + H(+) = CO2 + H2O</text>
        <dbReference type="Rhea" id="RHEA:10748"/>
        <dbReference type="ChEBI" id="CHEBI:15377"/>
        <dbReference type="ChEBI" id="CHEBI:15378"/>
        <dbReference type="ChEBI" id="CHEBI:16526"/>
        <dbReference type="ChEBI" id="CHEBI:17544"/>
        <dbReference type="EC" id="4.2.1.1"/>
    </reaction>
</comment>
<dbReference type="PANTHER" id="PTHR18952:SF141">
    <property type="entry name" value="CARBONIC ANHYDRASE"/>
    <property type="match status" value="1"/>
</dbReference>
<evidence type="ECO:0000256" key="5">
    <source>
        <dbReference type="ARBA" id="ARBA00022833"/>
    </source>
</evidence>
<dbReference type="PROSITE" id="PS51144">
    <property type="entry name" value="ALPHA_CA_2"/>
    <property type="match status" value="1"/>
</dbReference>
<dbReference type="EC" id="4.2.1.1" evidence="3 8"/>
<dbReference type="AlphaFoldDB" id="A0AAV6VCW5"/>
<dbReference type="Gene3D" id="3.10.200.10">
    <property type="entry name" value="Alpha carbonic anhydrase"/>
    <property type="match status" value="1"/>
</dbReference>
<dbReference type="CDD" id="cd00326">
    <property type="entry name" value="alpha_CA"/>
    <property type="match status" value="1"/>
</dbReference>
<evidence type="ECO:0000256" key="6">
    <source>
        <dbReference type="ARBA" id="ARBA00023239"/>
    </source>
</evidence>
<keyword evidence="11" id="KW-1185">Reference proteome</keyword>
<feature type="domain" description="Alpha-carbonic anhydrase" evidence="9">
    <location>
        <begin position="1"/>
        <end position="262"/>
    </location>
</feature>
<dbReference type="InterPro" id="IPR023561">
    <property type="entry name" value="Carbonic_anhydrase_a-class"/>
</dbReference>
<dbReference type="PROSITE" id="PS00162">
    <property type="entry name" value="ALPHA_CA_1"/>
    <property type="match status" value="1"/>
</dbReference>
<gene>
    <name evidence="10" type="ORF">JTE90_005050</name>
</gene>
<evidence type="ECO:0000256" key="1">
    <source>
        <dbReference type="ARBA" id="ARBA00001947"/>
    </source>
</evidence>
<dbReference type="SUPFAM" id="SSF51069">
    <property type="entry name" value="Carbonic anhydrase"/>
    <property type="match status" value="1"/>
</dbReference>
<keyword evidence="5 8" id="KW-0862">Zinc</keyword>
<dbReference type="EMBL" id="JAFNEN010000115">
    <property type="protein sequence ID" value="KAG8193753.1"/>
    <property type="molecule type" value="Genomic_DNA"/>
</dbReference>
<dbReference type="SMART" id="SM01057">
    <property type="entry name" value="Carb_anhydrase"/>
    <property type="match status" value="1"/>
</dbReference>
<evidence type="ECO:0000259" key="9">
    <source>
        <dbReference type="PROSITE" id="PS51144"/>
    </source>
</evidence>
<keyword evidence="4 8" id="KW-0479">Metal-binding</keyword>
<name>A0AAV6VCW5_9ARAC</name>
<evidence type="ECO:0000256" key="7">
    <source>
        <dbReference type="ARBA" id="ARBA00048348"/>
    </source>
</evidence>
<dbReference type="InterPro" id="IPR036398">
    <property type="entry name" value="CA_dom_sf"/>
</dbReference>
<accession>A0AAV6VCW5</accession>
<dbReference type="PANTHER" id="PTHR18952">
    <property type="entry name" value="CARBONIC ANHYDRASE"/>
    <property type="match status" value="1"/>
</dbReference>
<dbReference type="GO" id="GO:0004089">
    <property type="term" value="F:carbonate dehydratase activity"/>
    <property type="evidence" value="ECO:0007669"/>
    <property type="project" value="UniProtKB-UniRule"/>
</dbReference>
<evidence type="ECO:0000313" key="10">
    <source>
        <dbReference type="EMBL" id="KAG8193753.1"/>
    </source>
</evidence>
<sequence length="263" mass="29372">MSSESPVHWAKAYPPAAGQMQSPVDIRTRVVSQDPQLLQRPLSWTYVPENCKAVLNTGEGWKVLVEGQGSCLTGGPLEHSYQLIQFHCHWGKCCSSGSEHKVDGKAFAGELHLVHWNVDLYNSLEEAIASPKGLAVIGIFFQVGKDDHKELCKITELLHELPRKGDECALTKEVDPSQFIPEVHDYWTYDGSLTTPPCHESVTWLVFKKPVEVSEEQLDKFRCMSSTSSPKAILNGEPVPGKCLQNVRPVQPLNDRIIREAPY</sequence>
<comment type="function">
    <text evidence="8">Reversible hydration of carbon dioxide.</text>
</comment>
<dbReference type="InterPro" id="IPR018338">
    <property type="entry name" value="Carbonic_anhydrase_a-class_CS"/>
</dbReference>
<dbReference type="GO" id="GO:0005737">
    <property type="term" value="C:cytoplasm"/>
    <property type="evidence" value="ECO:0007669"/>
    <property type="project" value="TreeGrafter"/>
</dbReference>
<evidence type="ECO:0000256" key="4">
    <source>
        <dbReference type="ARBA" id="ARBA00022723"/>
    </source>
</evidence>
<dbReference type="InterPro" id="IPR001148">
    <property type="entry name" value="CA_dom"/>
</dbReference>
<evidence type="ECO:0000256" key="8">
    <source>
        <dbReference type="RuleBase" id="RU367011"/>
    </source>
</evidence>